<dbReference type="EC" id="3.4.24.-" evidence="2"/>
<dbReference type="GO" id="GO:0005615">
    <property type="term" value="C:extracellular space"/>
    <property type="evidence" value="ECO:0007669"/>
    <property type="project" value="TreeGrafter"/>
</dbReference>
<dbReference type="PROSITE" id="PS51864">
    <property type="entry name" value="ASTACIN"/>
    <property type="match status" value="1"/>
</dbReference>
<dbReference type="PANTHER" id="PTHR10127">
    <property type="entry name" value="DISCOIDIN, CUB, EGF, LAMININ , AND ZINC METALLOPROTEASE DOMAIN CONTAINING"/>
    <property type="match status" value="1"/>
</dbReference>
<keyword evidence="1 2" id="KW-0862">Zinc</keyword>
<dbReference type="InterPro" id="IPR001506">
    <property type="entry name" value="Peptidase_M12A"/>
</dbReference>
<organism evidence="5 6">
    <name type="scientific">Homarus americanus</name>
    <name type="common">American lobster</name>
    <dbReference type="NCBI Taxonomy" id="6706"/>
    <lineage>
        <taxon>Eukaryota</taxon>
        <taxon>Metazoa</taxon>
        <taxon>Ecdysozoa</taxon>
        <taxon>Arthropoda</taxon>
        <taxon>Crustacea</taxon>
        <taxon>Multicrustacea</taxon>
        <taxon>Malacostraca</taxon>
        <taxon>Eumalacostraca</taxon>
        <taxon>Eucarida</taxon>
        <taxon>Decapoda</taxon>
        <taxon>Pleocyemata</taxon>
        <taxon>Astacidea</taxon>
        <taxon>Nephropoidea</taxon>
        <taxon>Nephropidae</taxon>
        <taxon>Homarus</taxon>
    </lineage>
</organism>
<dbReference type="PRINTS" id="PR00480">
    <property type="entry name" value="ASTACIN"/>
</dbReference>
<evidence type="ECO:0000256" key="3">
    <source>
        <dbReference type="SAM" id="MobiDB-lite"/>
    </source>
</evidence>
<keyword evidence="1 2" id="KW-0482">Metalloprotease</keyword>
<dbReference type="PANTHER" id="PTHR10127:SF861">
    <property type="entry name" value="DORSAL-VENTRAL PATTERNING PROTEIN TOLLOID-RELATED"/>
    <property type="match status" value="1"/>
</dbReference>
<accession>A0A8J5JUD4</accession>
<dbReference type="EMBL" id="JAHLQT010033198">
    <property type="protein sequence ID" value="KAG7159384.1"/>
    <property type="molecule type" value="Genomic_DNA"/>
</dbReference>
<keyword evidence="1 2" id="KW-0378">Hydrolase</keyword>
<comment type="cofactor">
    <cofactor evidence="1 2">
        <name>Zn(2+)</name>
        <dbReference type="ChEBI" id="CHEBI:29105"/>
    </cofactor>
    <text evidence="1 2">Binds 1 zinc ion per subunit.</text>
</comment>
<name>A0A8J5JUD4_HOMAM</name>
<dbReference type="GO" id="GO:0004222">
    <property type="term" value="F:metalloendopeptidase activity"/>
    <property type="evidence" value="ECO:0007669"/>
    <property type="project" value="UniProtKB-UniRule"/>
</dbReference>
<comment type="caution">
    <text evidence="5">The sequence shown here is derived from an EMBL/GenBank/DDBJ whole genome shotgun (WGS) entry which is preliminary data.</text>
</comment>
<evidence type="ECO:0000259" key="4">
    <source>
        <dbReference type="PROSITE" id="PS51864"/>
    </source>
</evidence>
<feature type="binding site" evidence="1">
    <location>
        <position position="42"/>
    </location>
    <ligand>
        <name>Zn(2+)</name>
        <dbReference type="ChEBI" id="CHEBI:29105"/>
        <note>catalytic</note>
    </ligand>
</feature>
<protein>
    <recommendedName>
        <fullName evidence="2">Metalloendopeptidase</fullName>
        <ecNumber evidence="2">3.4.24.-</ecNumber>
    </recommendedName>
</protein>
<keyword evidence="1 2" id="KW-0479">Metal-binding</keyword>
<dbReference type="Proteomes" id="UP000747542">
    <property type="component" value="Unassembled WGS sequence"/>
</dbReference>
<dbReference type="Pfam" id="PF01400">
    <property type="entry name" value="Astacin"/>
    <property type="match status" value="1"/>
</dbReference>
<gene>
    <name evidence="5" type="primary">TLL1-L</name>
    <name evidence="5" type="ORF">Hamer_G020609</name>
</gene>
<feature type="binding site" evidence="1">
    <location>
        <position position="36"/>
    </location>
    <ligand>
        <name>Zn(2+)</name>
        <dbReference type="ChEBI" id="CHEBI:29105"/>
        <note>catalytic</note>
    </ligand>
</feature>
<evidence type="ECO:0000313" key="5">
    <source>
        <dbReference type="EMBL" id="KAG7159384.1"/>
    </source>
</evidence>
<dbReference type="Gene3D" id="3.40.390.10">
    <property type="entry name" value="Collagenase (Catalytic Domain)"/>
    <property type="match status" value="1"/>
</dbReference>
<evidence type="ECO:0000256" key="1">
    <source>
        <dbReference type="PROSITE-ProRule" id="PRU01211"/>
    </source>
</evidence>
<dbReference type="GO" id="GO:0008270">
    <property type="term" value="F:zinc ion binding"/>
    <property type="evidence" value="ECO:0007669"/>
    <property type="project" value="UniProtKB-UniRule"/>
</dbReference>
<proteinExistence type="predicted"/>
<feature type="active site" evidence="1">
    <location>
        <position position="33"/>
    </location>
</feature>
<sequence length="215" mass="24152">MTRCCSFVGKRGNGPQALSIGKNCDKFGIVVHELGHVVGFWHEHTRPDRDNHVVIIRENIQTGEYPVRRRKMDRRLVLEGLEEEGEEEDERMWRRGRMEEDRHWHDGGTASQHDGGCMSRMMEGTASHSMMSVQRHQHDGGYSVTQRSGEQRNAVECVQHDDASHSDGLQRHTAEGALIAQHDGWCSVTQHDGVQRHTDGGTASHSMMDGAAHAA</sequence>
<feature type="region of interest" description="Disordered" evidence="3">
    <location>
        <begin position="192"/>
        <end position="215"/>
    </location>
</feature>
<dbReference type="GO" id="GO:0016485">
    <property type="term" value="P:protein processing"/>
    <property type="evidence" value="ECO:0007669"/>
    <property type="project" value="TreeGrafter"/>
</dbReference>
<evidence type="ECO:0000313" key="6">
    <source>
        <dbReference type="Proteomes" id="UP000747542"/>
    </source>
</evidence>
<comment type="caution">
    <text evidence="1">Lacks conserved residue(s) required for the propagation of feature annotation.</text>
</comment>
<evidence type="ECO:0000256" key="2">
    <source>
        <dbReference type="RuleBase" id="RU361183"/>
    </source>
</evidence>
<dbReference type="InterPro" id="IPR024079">
    <property type="entry name" value="MetalloPept_cat_dom_sf"/>
</dbReference>
<feature type="domain" description="Peptidase M12A" evidence="4">
    <location>
        <begin position="1"/>
        <end position="63"/>
    </location>
</feature>
<dbReference type="GO" id="GO:0009953">
    <property type="term" value="P:dorsal/ventral pattern formation"/>
    <property type="evidence" value="ECO:0007669"/>
    <property type="project" value="TreeGrafter"/>
</dbReference>
<dbReference type="SUPFAM" id="SSF55486">
    <property type="entry name" value="Metalloproteases ('zincins'), catalytic domain"/>
    <property type="match status" value="1"/>
</dbReference>
<keyword evidence="1 2" id="KW-0645">Protease</keyword>
<reference evidence="5" key="1">
    <citation type="journal article" date="2021" name="Sci. Adv.">
        <title>The American lobster genome reveals insights on longevity, neural, and immune adaptations.</title>
        <authorList>
            <person name="Polinski J.M."/>
            <person name="Zimin A.V."/>
            <person name="Clark K.F."/>
            <person name="Kohn A.B."/>
            <person name="Sadowski N."/>
            <person name="Timp W."/>
            <person name="Ptitsyn A."/>
            <person name="Khanna P."/>
            <person name="Romanova D.Y."/>
            <person name="Williams P."/>
            <person name="Greenwood S.J."/>
            <person name="Moroz L.L."/>
            <person name="Walt D.R."/>
            <person name="Bodnar A.G."/>
        </authorList>
    </citation>
    <scope>NUCLEOTIDE SEQUENCE</scope>
    <source>
        <strain evidence="5">GMGI-L3</strain>
    </source>
</reference>
<dbReference type="AlphaFoldDB" id="A0A8J5JUD4"/>
<feature type="binding site" evidence="1">
    <location>
        <position position="32"/>
    </location>
    <ligand>
        <name>Zn(2+)</name>
        <dbReference type="ChEBI" id="CHEBI:29105"/>
        <note>catalytic</note>
    </ligand>
</feature>
<keyword evidence="6" id="KW-1185">Reference proteome</keyword>